<feature type="domain" description="RNase H type-1" evidence="1">
    <location>
        <begin position="109"/>
        <end position="189"/>
    </location>
</feature>
<dbReference type="Pfam" id="PF13456">
    <property type="entry name" value="RVT_3"/>
    <property type="match status" value="1"/>
</dbReference>
<reference evidence="2" key="2">
    <citation type="submission" date="2021-03" db="UniProtKB">
        <authorList>
            <consortium name="EnsemblPlants"/>
        </authorList>
    </citation>
    <scope>IDENTIFICATION</scope>
</reference>
<dbReference type="InterPro" id="IPR044730">
    <property type="entry name" value="RNase_H-like_dom_plant"/>
</dbReference>
<protein>
    <recommendedName>
        <fullName evidence="1">RNase H type-1 domain-containing protein</fullName>
    </recommendedName>
</protein>
<keyword evidence="3" id="KW-1185">Reference proteome</keyword>
<evidence type="ECO:0000313" key="3">
    <source>
        <dbReference type="Proteomes" id="UP000596661"/>
    </source>
</evidence>
<dbReference type="GO" id="GO:0003676">
    <property type="term" value="F:nucleic acid binding"/>
    <property type="evidence" value="ECO:0007669"/>
    <property type="project" value="InterPro"/>
</dbReference>
<dbReference type="Proteomes" id="UP000596661">
    <property type="component" value="Chromosome 8"/>
</dbReference>
<organism evidence="2 3">
    <name type="scientific">Cannabis sativa</name>
    <name type="common">Hemp</name>
    <name type="synonym">Marijuana</name>
    <dbReference type="NCBI Taxonomy" id="3483"/>
    <lineage>
        <taxon>Eukaryota</taxon>
        <taxon>Viridiplantae</taxon>
        <taxon>Streptophyta</taxon>
        <taxon>Embryophyta</taxon>
        <taxon>Tracheophyta</taxon>
        <taxon>Spermatophyta</taxon>
        <taxon>Magnoliopsida</taxon>
        <taxon>eudicotyledons</taxon>
        <taxon>Gunneridae</taxon>
        <taxon>Pentapetalae</taxon>
        <taxon>rosids</taxon>
        <taxon>fabids</taxon>
        <taxon>Rosales</taxon>
        <taxon>Cannabaceae</taxon>
        <taxon>Cannabis</taxon>
    </lineage>
</organism>
<dbReference type="CDD" id="cd06222">
    <property type="entry name" value="RNase_H_like"/>
    <property type="match status" value="1"/>
</dbReference>
<dbReference type="PANTHER" id="PTHR47723">
    <property type="entry name" value="OS05G0353850 PROTEIN"/>
    <property type="match status" value="1"/>
</dbReference>
<accession>A0A803Q9W5</accession>
<sequence>MHGNPLGMPYSLASTLNRGGKTLVSLSIFDKHNKCPMVITFSTFRLCVLNLILSLLYAQCGLYGQVETRTYMVVQVRMTAAPTATSSSNSHNVTAVRWQPPIGMGLKINIDAVVNSAAKKLGVGAIVRDHGGHVVAALSKSVQGCFRSDEKEAKALFHSLNWVLQHQISITNIETDALRVFQALTSTSTDLSSF</sequence>
<name>A0A803Q9W5_CANSA</name>
<reference evidence="2" key="1">
    <citation type="submission" date="2018-11" db="EMBL/GenBank/DDBJ databases">
        <authorList>
            <person name="Grassa J C."/>
        </authorList>
    </citation>
    <scope>NUCLEOTIDE SEQUENCE [LARGE SCALE GENOMIC DNA]</scope>
</reference>
<dbReference type="InterPro" id="IPR002156">
    <property type="entry name" value="RNaseH_domain"/>
</dbReference>
<dbReference type="PANTHER" id="PTHR47723:SF19">
    <property type="entry name" value="POLYNUCLEOTIDYL TRANSFERASE, RIBONUCLEASE H-LIKE SUPERFAMILY PROTEIN"/>
    <property type="match status" value="1"/>
</dbReference>
<dbReference type="InterPro" id="IPR036397">
    <property type="entry name" value="RNaseH_sf"/>
</dbReference>
<dbReference type="Gramene" id="evm.model.08.1818">
    <property type="protein sequence ID" value="cds.evm.model.08.1818"/>
    <property type="gene ID" value="evm.TU.08.1818"/>
</dbReference>
<proteinExistence type="predicted"/>
<dbReference type="EnsemblPlants" id="evm.model.08.1818">
    <property type="protein sequence ID" value="cds.evm.model.08.1818"/>
    <property type="gene ID" value="evm.TU.08.1818"/>
</dbReference>
<dbReference type="EMBL" id="UZAU01000717">
    <property type="status" value="NOT_ANNOTATED_CDS"/>
    <property type="molecule type" value="Genomic_DNA"/>
</dbReference>
<evidence type="ECO:0000259" key="1">
    <source>
        <dbReference type="Pfam" id="PF13456"/>
    </source>
</evidence>
<dbReference type="InterPro" id="IPR053151">
    <property type="entry name" value="RNase_H-like"/>
</dbReference>
<dbReference type="AlphaFoldDB" id="A0A803Q9W5"/>
<dbReference type="Gene3D" id="3.30.420.10">
    <property type="entry name" value="Ribonuclease H-like superfamily/Ribonuclease H"/>
    <property type="match status" value="1"/>
</dbReference>
<dbReference type="GO" id="GO:0004523">
    <property type="term" value="F:RNA-DNA hybrid ribonuclease activity"/>
    <property type="evidence" value="ECO:0007669"/>
    <property type="project" value="InterPro"/>
</dbReference>
<evidence type="ECO:0000313" key="2">
    <source>
        <dbReference type="EnsemblPlants" id="cds.evm.model.08.1818"/>
    </source>
</evidence>